<name>A0A0M0JTB7_9EUKA</name>
<organism evidence="3 4">
    <name type="scientific">Chrysochromulina tobinii</name>
    <dbReference type="NCBI Taxonomy" id="1460289"/>
    <lineage>
        <taxon>Eukaryota</taxon>
        <taxon>Haptista</taxon>
        <taxon>Haptophyta</taxon>
        <taxon>Prymnesiophyceae</taxon>
        <taxon>Prymnesiales</taxon>
        <taxon>Chrysochromulinaceae</taxon>
        <taxon>Chrysochromulina</taxon>
    </lineage>
</organism>
<proteinExistence type="predicted"/>
<keyword evidence="1" id="KW-0175">Coiled coil</keyword>
<accession>A0A0M0JTB7</accession>
<evidence type="ECO:0000256" key="2">
    <source>
        <dbReference type="SAM" id="MobiDB-lite"/>
    </source>
</evidence>
<dbReference type="EMBL" id="JWZX01002351">
    <property type="protein sequence ID" value="KOO29824.1"/>
    <property type="molecule type" value="Genomic_DNA"/>
</dbReference>
<feature type="compositionally biased region" description="Basic and acidic residues" evidence="2">
    <location>
        <begin position="21"/>
        <end position="32"/>
    </location>
</feature>
<dbReference type="Proteomes" id="UP000037460">
    <property type="component" value="Unassembled WGS sequence"/>
</dbReference>
<feature type="coiled-coil region" evidence="1">
    <location>
        <begin position="108"/>
        <end position="135"/>
    </location>
</feature>
<dbReference type="OrthoDB" id="10670266at2759"/>
<feature type="region of interest" description="Disordered" evidence="2">
    <location>
        <begin position="1"/>
        <end position="32"/>
    </location>
</feature>
<gene>
    <name evidence="3" type="ORF">Ctob_011578</name>
</gene>
<sequence length="283" mass="30166">MALELDDDEDMKFSAGASSYKENEADGSHLLPPREREFREFLVDSKAAEEIVRLLVGLAETQGELPENPVANWRAMYDAERDAFKGKENLLGPLHGPTLVTGRREENIPALLDENDALREREAKLSAELHEAVSQIHANEAAAAQVVLDAWMYGGAFVFTGPDAGLDVGKLYAAVSTTLSAKFPAPPDGPAEWAAEGAAPPKGSASIEGLQAWAHDVFAYGSPALPGGADLLTLGKCVTGECEIDVEIAKGLCLACVALSQYIVPGSELYEEPPPPDPKGKKK</sequence>
<dbReference type="AlphaFoldDB" id="A0A0M0JTB7"/>
<evidence type="ECO:0000313" key="3">
    <source>
        <dbReference type="EMBL" id="KOO29824.1"/>
    </source>
</evidence>
<reference evidence="4" key="1">
    <citation type="journal article" date="2015" name="PLoS Genet.">
        <title>Genome Sequence and Transcriptome Analyses of Chrysochromulina tobin: Metabolic Tools for Enhanced Algal Fitness in the Prominent Order Prymnesiales (Haptophyceae).</title>
        <authorList>
            <person name="Hovde B.T."/>
            <person name="Deodato C.R."/>
            <person name="Hunsperger H.M."/>
            <person name="Ryken S.A."/>
            <person name="Yost W."/>
            <person name="Jha R.K."/>
            <person name="Patterson J."/>
            <person name="Monnat R.J. Jr."/>
            <person name="Barlow S.B."/>
            <person name="Starkenburg S.R."/>
            <person name="Cattolico R.A."/>
        </authorList>
    </citation>
    <scope>NUCLEOTIDE SEQUENCE</scope>
    <source>
        <strain evidence="4">CCMP291</strain>
    </source>
</reference>
<comment type="caution">
    <text evidence="3">The sequence shown here is derived from an EMBL/GenBank/DDBJ whole genome shotgun (WGS) entry which is preliminary data.</text>
</comment>
<keyword evidence="4" id="KW-1185">Reference proteome</keyword>
<feature type="compositionally biased region" description="Acidic residues" evidence="2">
    <location>
        <begin position="1"/>
        <end position="10"/>
    </location>
</feature>
<evidence type="ECO:0000313" key="4">
    <source>
        <dbReference type="Proteomes" id="UP000037460"/>
    </source>
</evidence>
<protein>
    <submittedName>
        <fullName evidence="3">Uncharacterized protein</fullName>
    </submittedName>
</protein>
<evidence type="ECO:0000256" key="1">
    <source>
        <dbReference type="SAM" id="Coils"/>
    </source>
</evidence>